<protein>
    <submittedName>
        <fullName evidence="10">Peptidase family M48</fullName>
    </submittedName>
</protein>
<dbReference type="PANTHER" id="PTHR22726:SF1">
    <property type="entry name" value="METALLOENDOPEPTIDASE OMA1, MITOCHONDRIAL"/>
    <property type="match status" value="1"/>
</dbReference>
<proteinExistence type="predicted"/>
<name>A0A1C3RLI0_9PROT</name>
<dbReference type="SMART" id="SM00028">
    <property type="entry name" value="TPR"/>
    <property type="match status" value="2"/>
</dbReference>
<dbReference type="Proteomes" id="UP000231658">
    <property type="component" value="Unassembled WGS sequence"/>
</dbReference>
<evidence type="ECO:0000256" key="4">
    <source>
        <dbReference type="ARBA" id="ARBA00022801"/>
    </source>
</evidence>
<dbReference type="OrthoDB" id="9814887at2"/>
<dbReference type="GO" id="GO:0046872">
    <property type="term" value="F:metal ion binding"/>
    <property type="evidence" value="ECO:0007669"/>
    <property type="project" value="UniProtKB-KW"/>
</dbReference>
<dbReference type="GO" id="GO:0004222">
    <property type="term" value="F:metalloendopeptidase activity"/>
    <property type="evidence" value="ECO:0007669"/>
    <property type="project" value="InterPro"/>
</dbReference>
<dbReference type="InterPro" id="IPR051156">
    <property type="entry name" value="Mito/Outer_Membr_Metalloprot"/>
</dbReference>
<keyword evidence="7" id="KW-0802">TPR repeat</keyword>
<dbReference type="AlphaFoldDB" id="A0A1C3RLI0"/>
<dbReference type="STRING" id="1867952.MTBPR1_80103"/>
<dbReference type="CDD" id="cd07324">
    <property type="entry name" value="M48C_Oma1-like"/>
    <property type="match status" value="1"/>
</dbReference>
<dbReference type="EMBL" id="FLYE01000047">
    <property type="protein sequence ID" value="SCA58049.1"/>
    <property type="molecule type" value="Genomic_DNA"/>
</dbReference>
<dbReference type="Pfam" id="PF01435">
    <property type="entry name" value="Peptidase_M48"/>
    <property type="match status" value="1"/>
</dbReference>
<dbReference type="GO" id="GO:0016020">
    <property type="term" value="C:membrane"/>
    <property type="evidence" value="ECO:0007669"/>
    <property type="project" value="TreeGrafter"/>
</dbReference>
<evidence type="ECO:0000256" key="6">
    <source>
        <dbReference type="ARBA" id="ARBA00023049"/>
    </source>
</evidence>
<dbReference type="RefSeq" id="WP_083223162.1">
    <property type="nucleotide sequence ID" value="NZ_FLYE01000047.1"/>
</dbReference>
<comment type="cofactor">
    <cofactor evidence="1">
        <name>Zn(2+)</name>
        <dbReference type="ChEBI" id="CHEBI:29105"/>
    </cofactor>
</comment>
<evidence type="ECO:0000256" key="5">
    <source>
        <dbReference type="ARBA" id="ARBA00022833"/>
    </source>
</evidence>
<dbReference type="PROSITE" id="PS50005">
    <property type="entry name" value="TPR"/>
    <property type="match status" value="1"/>
</dbReference>
<keyword evidence="3" id="KW-0479">Metal-binding</keyword>
<keyword evidence="4" id="KW-0378">Hydrolase</keyword>
<dbReference type="InterPro" id="IPR019734">
    <property type="entry name" value="TPR_rpt"/>
</dbReference>
<gene>
    <name evidence="10" type="ORF">MTBPR1_80103</name>
</gene>
<keyword evidence="6" id="KW-0482">Metalloprotease</keyword>
<dbReference type="Gene3D" id="3.30.2010.10">
    <property type="entry name" value="Metalloproteases ('zincins'), catalytic domain"/>
    <property type="match status" value="1"/>
</dbReference>
<dbReference type="Pfam" id="PF13414">
    <property type="entry name" value="TPR_11"/>
    <property type="match status" value="1"/>
</dbReference>
<feature type="chain" id="PRO_5008680901" evidence="8">
    <location>
        <begin position="24"/>
        <end position="452"/>
    </location>
</feature>
<reference evidence="10 11" key="1">
    <citation type="submission" date="2016-07" db="EMBL/GenBank/DDBJ databases">
        <authorList>
            <person name="Lefevre C.T."/>
        </authorList>
    </citation>
    <scope>NUCLEOTIDE SEQUENCE [LARGE SCALE GENOMIC DNA]</scope>
    <source>
        <strain evidence="10">PR1</strain>
    </source>
</reference>
<dbReference type="PANTHER" id="PTHR22726">
    <property type="entry name" value="METALLOENDOPEPTIDASE OMA1"/>
    <property type="match status" value="1"/>
</dbReference>
<evidence type="ECO:0000256" key="3">
    <source>
        <dbReference type="ARBA" id="ARBA00022723"/>
    </source>
</evidence>
<keyword evidence="11" id="KW-1185">Reference proteome</keyword>
<accession>A0A1C3RLI0</accession>
<feature type="domain" description="Peptidase M48" evidence="9">
    <location>
        <begin position="44"/>
        <end position="225"/>
    </location>
</feature>
<sequence>MRKTIKLLFFVMCWTLSFYITNAKNAVALTFIRDAEIENTIALFAKPIFDAAGLSADNIEIYLVKDNRLNAFVAGGQKLFIHTGLLQRSRTPEQVIGVIAHETGHIAGGHLSRLRQKMQGASPESILGYILGGAAVLAGQPGAASAIVLGGQDMAMRSLLQYSRTEEGSADQAAVSYLEANQMTSKGLLQFFEVLKKNELSTTSEQNPYTRSHPLTAGRISFLSNHVETSQYSAKRVSPKMIEMHARMRAKLDAYLLPAPHTMRLYPLGDRSIAARYARAQAYHKDSQLDKALNEINSLINERPKDAFFHELKGQIYFENGKLQDAITSYEIAVDLLPQSPQLMLALGRSYLETEDPLQLGNAITLLERSLAKDKTRSFVWRQLGIAYGRNGQMAESSVALAEEAYLQRRYKDAIYLAGRAEKDLKTGSRQWIQAQDLRLSAERLLKKQKQK</sequence>
<evidence type="ECO:0000313" key="10">
    <source>
        <dbReference type="EMBL" id="SCA58049.1"/>
    </source>
</evidence>
<evidence type="ECO:0000256" key="8">
    <source>
        <dbReference type="SAM" id="SignalP"/>
    </source>
</evidence>
<keyword evidence="8" id="KW-0732">Signal</keyword>
<organism evidence="10 11">
    <name type="scientific">Candidatus Terasakiella magnetica</name>
    <dbReference type="NCBI Taxonomy" id="1867952"/>
    <lineage>
        <taxon>Bacteria</taxon>
        <taxon>Pseudomonadati</taxon>
        <taxon>Pseudomonadota</taxon>
        <taxon>Alphaproteobacteria</taxon>
        <taxon>Rhodospirillales</taxon>
        <taxon>Terasakiellaceae</taxon>
        <taxon>Terasakiella</taxon>
    </lineage>
</organism>
<keyword evidence="2" id="KW-0645">Protease</keyword>
<evidence type="ECO:0000256" key="7">
    <source>
        <dbReference type="PROSITE-ProRule" id="PRU00339"/>
    </source>
</evidence>
<dbReference type="GO" id="GO:0051603">
    <property type="term" value="P:proteolysis involved in protein catabolic process"/>
    <property type="evidence" value="ECO:0007669"/>
    <property type="project" value="TreeGrafter"/>
</dbReference>
<dbReference type="InterPro" id="IPR001915">
    <property type="entry name" value="Peptidase_M48"/>
</dbReference>
<dbReference type="InterPro" id="IPR011990">
    <property type="entry name" value="TPR-like_helical_dom_sf"/>
</dbReference>
<evidence type="ECO:0000256" key="1">
    <source>
        <dbReference type="ARBA" id="ARBA00001947"/>
    </source>
</evidence>
<dbReference type="SUPFAM" id="SSF48452">
    <property type="entry name" value="TPR-like"/>
    <property type="match status" value="1"/>
</dbReference>
<dbReference type="Gene3D" id="1.25.40.10">
    <property type="entry name" value="Tetratricopeptide repeat domain"/>
    <property type="match status" value="1"/>
</dbReference>
<evidence type="ECO:0000256" key="2">
    <source>
        <dbReference type="ARBA" id="ARBA00022670"/>
    </source>
</evidence>
<evidence type="ECO:0000313" key="11">
    <source>
        <dbReference type="Proteomes" id="UP000231658"/>
    </source>
</evidence>
<feature type="repeat" description="TPR" evidence="7">
    <location>
        <begin position="307"/>
        <end position="340"/>
    </location>
</feature>
<feature type="signal peptide" evidence="8">
    <location>
        <begin position="1"/>
        <end position="23"/>
    </location>
</feature>
<keyword evidence="5" id="KW-0862">Zinc</keyword>
<evidence type="ECO:0000259" key="9">
    <source>
        <dbReference type="Pfam" id="PF01435"/>
    </source>
</evidence>